<dbReference type="EMBL" id="LCHM01000081">
    <property type="protein sequence ID" value="KKT34321.1"/>
    <property type="molecule type" value="Genomic_DNA"/>
</dbReference>
<dbReference type="Proteomes" id="UP000034617">
    <property type="component" value="Unassembled WGS sequence"/>
</dbReference>
<name>A0A0G1GH92_9BACT</name>
<sequence length="375" mass="42002">MNLIHQKIKQKRAASAFALVALDCGLPREELLGAFLHLALPRIGIRGVNLGEDSEWELFENPLATALIDPAIVVRRAPPHLANFHRRALRLLASLPLGFRASEEIINAIVVGCGENATHHDIEVAVSADENEAHARFPRLFAKARSLLLVHEVGIKNDVAALLHNFDGRVLGDCARFLVAFALFAKFNTNIIALDDRRTDVLGKLMRHRTLARTNEANNGNDDRLIGLALLDVELRHERVLRRLFFLGECFAFVNHNFNYTRQNELCQSSEHLTPPFFGLFSTGKVATHHLSFCRYDSIKIVSRQALGPIPHTSQEWQSSLIGIDRTTKIRAFQNQVCASSPITALDFNESHAAMSDKAPTPHRPFQSRHLKCFL</sequence>
<protein>
    <submittedName>
        <fullName evidence="1">Uncharacterized protein</fullName>
    </submittedName>
</protein>
<dbReference type="AlphaFoldDB" id="A0A0G1GH92"/>
<reference evidence="1 2" key="1">
    <citation type="journal article" date="2015" name="Nature">
        <title>rRNA introns, odd ribosomes, and small enigmatic genomes across a large radiation of phyla.</title>
        <authorList>
            <person name="Brown C.T."/>
            <person name="Hug L.A."/>
            <person name="Thomas B.C."/>
            <person name="Sharon I."/>
            <person name="Castelle C.J."/>
            <person name="Singh A."/>
            <person name="Wilkins M.J."/>
            <person name="Williams K.H."/>
            <person name="Banfield J.F."/>
        </authorList>
    </citation>
    <scope>NUCLEOTIDE SEQUENCE [LARGE SCALE GENOMIC DNA]</scope>
</reference>
<comment type="caution">
    <text evidence="1">The sequence shown here is derived from an EMBL/GenBank/DDBJ whole genome shotgun (WGS) entry which is preliminary data.</text>
</comment>
<proteinExistence type="predicted"/>
<accession>A0A0G1GH92</accession>
<evidence type="ECO:0000313" key="2">
    <source>
        <dbReference type="Proteomes" id="UP000034617"/>
    </source>
</evidence>
<feature type="non-terminal residue" evidence="1">
    <location>
        <position position="375"/>
    </location>
</feature>
<gene>
    <name evidence="1" type="ORF">UW22_C0081G0005</name>
</gene>
<organism evidence="1 2">
    <name type="scientific">Candidatus Gottesmanbacteria bacterium GW2011_GWB1_44_11c</name>
    <dbReference type="NCBI Taxonomy" id="1618447"/>
    <lineage>
        <taxon>Bacteria</taxon>
        <taxon>Candidatus Gottesmaniibacteriota</taxon>
    </lineage>
</organism>
<evidence type="ECO:0000313" key="1">
    <source>
        <dbReference type="EMBL" id="KKT34321.1"/>
    </source>
</evidence>